<dbReference type="Proteomes" id="UP001465668">
    <property type="component" value="Unassembled WGS sequence"/>
</dbReference>
<comment type="caution">
    <text evidence="2">The sequence shown here is derived from an EMBL/GenBank/DDBJ whole genome shotgun (WGS) entry which is preliminary data.</text>
</comment>
<sequence length="101" mass="10939">MSLNGERCHNTKLATATSHGDSEIRPGRRVDVEDRSVRRNSLPSNDVISRKPVLSAEEGDTTLKEVPADTDYVQTSADDCHIVGFKLASHIVPGALQLGID</sequence>
<accession>A0ABR2X8D2</accession>
<dbReference type="EMBL" id="JARVKM010000106">
    <property type="protein sequence ID" value="KAK9769912.1"/>
    <property type="molecule type" value="Genomic_DNA"/>
</dbReference>
<evidence type="ECO:0000313" key="3">
    <source>
        <dbReference type="Proteomes" id="UP001465668"/>
    </source>
</evidence>
<reference evidence="2 3" key="1">
    <citation type="submission" date="2024-02" db="EMBL/GenBank/DDBJ databases">
        <title>First draft genome assembly of two strains of Seiridium cardinale.</title>
        <authorList>
            <person name="Emiliani G."/>
            <person name="Scali E."/>
        </authorList>
    </citation>
    <scope>NUCLEOTIDE SEQUENCE [LARGE SCALE GENOMIC DNA]</scope>
    <source>
        <strain evidence="2 3">BM-138-000479</strain>
    </source>
</reference>
<gene>
    <name evidence="2" type="ORF">SCAR479_13377</name>
</gene>
<feature type="compositionally biased region" description="Basic and acidic residues" evidence="1">
    <location>
        <begin position="20"/>
        <end position="37"/>
    </location>
</feature>
<feature type="region of interest" description="Disordered" evidence="1">
    <location>
        <begin position="1"/>
        <end position="53"/>
    </location>
</feature>
<evidence type="ECO:0000313" key="2">
    <source>
        <dbReference type="EMBL" id="KAK9769912.1"/>
    </source>
</evidence>
<protein>
    <submittedName>
        <fullName evidence="2">Uncharacterized protein</fullName>
    </submittedName>
</protein>
<organism evidence="2 3">
    <name type="scientific">Seiridium cardinale</name>
    <dbReference type="NCBI Taxonomy" id="138064"/>
    <lineage>
        <taxon>Eukaryota</taxon>
        <taxon>Fungi</taxon>
        <taxon>Dikarya</taxon>
        <taxon>Ascomycota</taxon>
        <taxon>Pezizomycotina</taxon>
        <taxon>Sordariomycetes</taxon>
        <taxon>Xylariomycetidae</taxon>
        <taxon>Amphisphaeriales</taxon>
        <taxon>Sporocadaceae</taxon>
        <taxon>Seiridium</taxon>
    </lineage>
</organism>
<name>A0ABR2X8D2_9PEZI</name>
<keyword evidence="3" id="KW-1185">Reference proteome</keyword>
<proteinExistence type="predicted"/>
<evidence type="ECO:0000256" key="1">
    <source>
        <dbReference type="SAM" id="MobiDB-lite"/>
    </source>
</evidence>